<dbReference type="SUPFAM" id="SSF81631">
    <property type="entry name" value="PAP/OAS1 substrate-binding domain"/>
    <property type="match status" value="1"/>
</dbReference>
<feature type="compositionally biased region" description="Basic and acidic residues" evidence="1">
    <location>
        <begin position="969"/>
        <end position="1003"/>
    </location>
</feature>
<dbReference type="Proteomes" id="UP001620645">
    <property type="component" value="Unassembled WGS sequence"/>
</dbReference>
<dbReference type="Gene3D" id="3.30.70.590">
    <property type="entry name" value="Poly(A) polymerase predicted RNA binding domain"/>
    <property type="match status" value="1"/>
</dbReference>
<feature type="compositionally biased region" description="Polar residues" evidence="1">
    <location>
        <begin position="861"/>
        <end position="871"/>
    </location>
</feature>
<evidence type="ECO:0008006" key="4">
    <source>
        <dbReference type="Google" id="ProtNLM"/>
    </source>
</evidence>
<reference evidence="2 3" key="1">
    <citation type="submission" date="2024-10" db="EMBL/GenBank/DDBJ databases">
        <authorList>
            <person name="Kim D."/>
        </authorList>
    </citation>
    <scope>NUCLEOTIDE SEQUENCE [LARGE SCALE GENOMIC DNA]</scope>
    <source>
        <strain evidence="2">Taebaek</strain>
    </source>
</reference>
<feature type="compositionally biased region" description="Acidic residues" evidence="1">
    <location>
        <begin position="947"/>
        <end position="968"/>
    </location>
</feature>
<evidence type="ECO:0000256" key="1">
    <source>
        <dbReference type="SAM" id="MobiDB-lite"/>
    </source>
</evidence>
<evidence type="ECO:0000313" key="3">
    <source>
        <dbReference type="Proteomes" id="UP001620645"/>
    </source>
</evidence>
<feature type="compositionally biased region" description="Low complexity" evidence="1">
    <location>
        <begin position="1054"/>
        <end position="1063"/>
    </location>
</feature>
<gene>
    <name evidence="2" type="ORF">niasHS_000894</name>
</gene>
<name>A0ABD2KI48_HETSC</name>
<feature type="compositionally biased region" description="Basic and acidic residues" evidence="1">
    <location>
        <begin position="1027"/>
        <end position="1047"/>
    </location>
</feature>
<feature type="compositionally biased region" description="Basic and acidic residues" evidence="1">
    <location>
        <begin position="1011"/>
        <end position="1020"/>
    </location>
</feature>
<dbReference type="EMBL" id="JBICCN010000023">
    <property type="protein sequence ID" value="KAL3102566.1"/>
    <property type="molecule type" value="Genomic_DNA"/>
</dbReference>
<comment type="caution">
    <text evidence="2">The sequence shown here is derived from an EMBL/GenBank/DDBJ whole genome shotgun (WGS) entry which is preliminary data.</text>
</comment>
<protein>
    <recommendedName>
        <fullName evidence="4">Polynucleotide adenylyltransferase</fullName>
    </recommendedName>
</protein>
<dbReference type="Gene3D" id="1.10.1410.10">
    <property type="match status" value="1"/>
</dbReference>
<keyword evidence="3" id="KW-1185">Reference proteome</keyword>
<evidence type="ECO:0000313" key="2">
    <source>
        <dbReference type="EMBL" id="KAL3102566.1"/>
    </source>
</evidence>
<feature type="compositionally biased region" description="Basic and acidic residues" evidence="1">
    <location>
        <begin position="918"/>
        <end position="928"/>
    </location>
</feature>
<accession>A0ABD2KI48</accession>
<feature type="region of interest" description="Disordered" evidence="1">
    <location>
        <begin position="861"/>
        <end position="1073"/>
    </location>
</feature>
<proteinExistence type="predicted"/>
<organism evidence="2 3">
    <name type="scientific">Heterodera schachtii</name>
    <name type="common">Sugarbeet cyst nematode worm</name>
    <name type="synonym">Tylenchus schachtii</name>
    <dbReference type="NCBI Taxonomy" id="97005"/>
    <lineage>
        <taxon>Eukaryota</taxon>
        <taxon>Metazoa</taxon>
        <taxon>Ecdysozoa</taxon>
        <taxon>Nematoda</taxon>
        <taxon>Chromadorea</taxon>
        <taxon>Rhabditida</taxon>
        <taxon>Tylenchina</taxon>
        <taxon>Tylenchomorpha</taxon>
        <taxon>Tylenchoidea</taxon>
        <taxon>Heteroderidae</taxon>
        <taxon>Heteroderinae</taxon>
        <taxon>Heterodera</taxon>
    </lineage>
</organism>
<sequence length="1796" mass="208228">MDKKFGQDNNGLKFVCRMWEMEKRLDLFILQPALLISTLSFMNFNSCDKLDGVSWADKRKWPPQLMKDMSGKFVDFFNMAFSIGTAKWSQSMKEWFSEKRMPGEGALMYWMRVNGVNGKVRELGEAKLRMIRHMMLEEDLALLESKWPLIMAFGEFINHNKNQKDLEDFGVGRSFADRIFEKSNIKKSYDECPKENITTKELIRADQKAQSNDPEAYDLMTSYIDFLQTSADDRFHGTSVASIDLVAAIWHFRETIRNLFRFGDSLEDKSEKFSQILAKHKQFFEEDISEIRDENRELCQLNKIGHKIVHLTELRDGSKAWRERMERGTKTNTGDMFEERFIFLPNGDEEIAIFGDDIDCQNAETLSRLKSQMLGVQRKKRIHFFCLNKLIKRFKRLQSFFCYGIGEFQPLLLKDNVRLLISEQAQDALESKNPEILHYDILNMGIFTATFLAQLRHKSGSPIAECYEVRILLSSIMARINLLERSLYEYNDNLPASTRKACLEKIVRAKNEFYAIIAEGNLSHMRKTFCVMYQFAKFLEKSVAVGRLGEAIERWEATECQSENVVKETILALRAQKKRTIFDIIIAAVKKEEVMRQLREIRGSYTRISRYLEDQRMFKKLLKEADFYEQRVFEKDRLVQAHYIEVLLCTDLLTNGEGWLKADLMVFVRWMDSKKFAKDAQNELMANRIGKVWDNEIRPIFAKTYDSFYDLEDLAVNHSFKIENLRKILSIFKNYLDKTINAKKAKSDRVVFAELAKIIGSDGDSLPTNGEETINGINEMPMALSETQEKAWHCFENWIQNLHFDMLKQMLNKHTMFFDNIKRFFESNLNEYTNKLMLFLHNKQNMENILRLLGIDFEANGSSDGSPSRQTPGAEDDDWPSTDSPMGSTASPVVSPSTERKKAKRKKAKRSKNQRKTSIVEHEIHEEMFLSSETPKNGTESQKKQIEEEEKPSEQEEYEAVIEAAEIEELIREESPKDEAANGGKAQEKDEAKNEEESTAERAPDEEEDETINRNEERIDNYQPKNHNREDVKIGDNYGSEKVEGEKGNSMALSKSQPKGSKSPQKRAKGQTKEAANANFEFCHEHFNANNLDIAEIKGISIDYFGDNELLMIKYGELIWYFVCSQTTAINNSKVIGQNEKVEKEQKQLQKESVTLPKEDASVRAIVHLLDLGIYANEIWHRLNAIRLVEQIWPELGILQSEVAKIEDQWAKIKGIKLSLRSQWTELEKYLHQMLKQLLVLMDKKKFPGINYYDIANDNEEELLREIRLLKDEMHLRNLAFSLAESKSAQTIWHSLGATQSTSPKEEAKLNAICIMPFEFDISSFLGTYISSNSSICHDQSLFCRLSKKENLMALQRIQKDYFNSVPQIHFTYKTLSVTIMAILVPNLGQEVPNGPLDNQKIKTIAQKFGDEIEKLIRADHLFDEGQFRSSQKVNDQTMEQLANSIVHAVPKEAAKIMHQWVMFDQLKDLLLKDRQKAMNLRESVKTHLAMLKAFSNFSTHAKIHWFLLDKLDTTQKEAASTVLNRNINNHNNLFINFAFLLAYLEQWPWPLPVQLTEICVHRKGEFLSWMPGREWFTKRQHSPKKMLKAIHAELAMAIITPTFPERNLAQNSNISAFKCIQNQMNKALKALRNESDKNALIGPLINKTFSQMYEHFIVVICAAPNYQLDTFANFVGIRIGHELPEIIENPLERWIKFCHLFARPISLGECNNNNNNAPSPKSTTYCKKIWLVGIEVNEKQKELSKFQDKLREKLKKKLAEKIISNFEGSFVEIETDYVNEREQLQKLWGIDLNLI</sequence>
<feature type="compositionally biased region" description="Basic residues" evidence="1">
    <location>
        <begin position="901"/>
        <end position="915"/>
    </location>
</feature>
<feature type="compositionally biased region" description="Polar residues" evidence="1">
    <location>
        <begin position="881"/>
        <end position="897"/>
    </location>
</feature>